<keyword evidence="4" id="KW-1133">Transmembrane helix</keyword>
<evidence type="ECO:0000256" key="1">
    <source>
        <dbReference type="ARBA" id="ARBA00004370"/>
    </source>
</evidence>
<feature type="transmembrane region" description="Helical" evidence="4">
    <location>
        <begin position="330"/>
        <end position="350"/>
    </location>
</feature>
<keyword evidence="6" id="KW-0808">Transferase</keyword>
<feature type="region of interest" description="Disordered" evidence="3">
    <location>
        <begin position="625"/>
        <end position="649"/>
    </location>
</feature>
<feature type="transmembrane region" description="Helical" evidence="4">
    <location>
        <begin position="292"/>
        <end position="310"/>
    </location>
</feature>
<dbReference type="Proteomes" id="UP000531840">
    <property type="component" value="Unassembled WGS sequence"/>
</dbReference>
<feature type="compositionally biased region" description="Polar residues" evidence="3">
    <location>
        <begin position="640"/>
        <end position="649"/>
    </location>
</feature>
<keyword evidence="6" id="KW-0012">Acyltransferase</keyword>
<keyword evidence="4" id="KW-0472">Membrane</keyword>
<dbReference type="SUPFAM" id="SSF52266">
    <property type="entry name" value="SGNH hydrolase"/>
    <property type="match status" value="1"/>
</dbReference>
<sequence length="649" mass="74799">MNKHKYLPSIDSLRAIAVISVIIYHCNPNYLSGGFLGVDLFFVLSGYLISSLIIKEYRETNSLNLYNFYIRRARRLLPAVYFMITVTLVIMVVFNKPLLDKSYLDATFGYLYSSNWWYIVHKLDYFDTFGSPSPFKHLWSLAIEEQFYMFFPIIFIIINKYNNKKFTISKIFKNIILFLILASLITHVILFDINNINRVYYGTDTRMFELLVGVLGSLIYPLDKLSLRINNIGGKIFTIISMLLIIIFVFSMIFVTEYSKFLYYGGFLLYSIMFLIIIITSGQQGTLISKILSFKPLVFIGKLSYSLYLWHFPILVLTTPSSEIGNPNFIYNLMRVVLIFVVAYLSYTFVETPIRKQGFVNFIKLLFAKITNFSIRRKATVFITSSLFIMLFLMGLFGKSLPYTSTLFAEEYNGEKVTEINTGTENNKEDSNNDTSKKEEKVEKTVEDDTIYNNVLIIGDSLAVDIAPEFLTRYPGTIIDGKVSRQLYDSVNVVKQYEQYNSKSTAVIFLLGTNGTFEDKDLENLIEPVRNADIYFVNTRVPRVWEKVVNSTLDFNKDKLNYKVIDWYAIAKQHKEYFANDQVHLKDSGVVSLVNLMEKSLNKKIETKEMKDIAAKKLVEQNNINNNTNVINGNKNNNTSATQKPQGNS</sequence>
<accession>A0ABX2T3Z1</accession>
<comment type="subcellular location">
    <subcellularLocation>
        <location evidence="1">Membrane</location>
    </subcellularLocation>
</comment>
<feature type="transmembrane region" description="Helical" evidence="4">
    <location>
        <begin position="138"/>
        <end position="159"/>
    </location>
</feature>
<feature type="compositionally biased region" description="Basic and acidic residues" evidence="3">
    <location>
        <begin position="426"/>
        <end position="443"/>
    </location>
</feature>
<feature type="transmembrane region" description="Helical" evidence="4">
    <location>
        <begin position="205"/>
        <end position="222"/>
    </location>
</feature>
<protein>
    <submittedName>
        <fullName evidence="6">Acyltransferase</fullName>
    </submittedName>
</protein>
<gene>
    <name evidence="6" type="ORF">HZY85_07175</name>
</gene>
<evidence type="ECO:0000259" key="5">
    <source>
        <dbReference type="Pfam" id="PF01757"/>
    </source>
</evidence>
<feature type="region of interest" description="Disordered" evidence="3">
    <location>
        <begin position="419"/>
        <end position="443"/>
    </location>
</feature>
<dbReference type="InterPro" id="IPR002656">
    <property type="entry name" value="Acyl_transf_3_dom"/>
</dbReference>
<dbReference type="PANTHER" id="PTHR23028:SF53">
    <property type="entry name" value="ACYL_TRANSF_3 DOMAIN-CONTAINING PROTEIN"/>
    <property type="match status" value="1"/>
</dbReference>
<feature type="transmembrane region" description="Helical" evidence="4">
    <location>
        <begin position="234"/>
        <end position="255"/>
    </location>
</feature>
<keyword evidence="7" id="KW-1185">Reference proteome</keyword>
<evidence type="ECO:0000313" key="7">
    <source>
        <dbReference type="Proteomes" id="UP000531840"/>
    </source>
</evidence>
<evidence type="ECO:0000256" key="3">
    <source>
        <dbReference type="SAM" id="MobiDB-lite"/>
    </source>
</evidence>
<dbReference type="Pfam" id="PF01757">
    <property type="entry name" value="Acyl_transf_3"/>
    <property type="match status" value="1"/>
</dbReference>
<feature type="transmembrane region" description="Helical" evidence="4">
    <location>
        <begin position="36"/>
        <end position="54"/>
    </location>
</feature>
<dbReference type="EMBL" id="JACBYF010000019">
    <property type="protein sequence ID" value="NYS47950.1"/>
    <property type="molecule type" value="Genomic_DNA"/>
</dbReference>
<dbReference type="InterPro" id="IPR050879">
    <property type="entry name" value="Acyltransferase_3"/>
</dbReference>
<evidence type="ECO:0000313" key="6">
    <source>
        <dbReference type="EMBL" id="NYS47950.1"/>
    </source>
</evidence>
<evidence type="ECO:0000256" key="4">
    <source>
        <dbReference type="SAM" id="Phobius"/>
    </source>
</evidence>
<feature type="transmembrane region" description="Helical" evidence="4">
    <location>
        <begin position="75"/>
        <end position="94"/>
    </location>
</feature>
<proteinExistence type="inferred from homology"/>
<comment type="similarity">
    <text evidence="2">Belongs to the acyltransferase 3 family.</text>
</comment>
<dbReference type="PANTHER" id="PTHR23028">
    <property type="entry name" value="ACETYLTRANSFERASE"/>
    <property type="match status" value="1"/>
</dbReference>
<organism evidence="6 7">
    <name type="scientific">Gemelliphila palaticanis</name>
    <dbReference type="NCBI Taxonomy" id="81950"/>
    <lineage>
        <taxon>Bacteria</taxon>
        <taxon>Bacillati</taxon>
        <taxon>Bacillota</taxon>
        <taxon>Bacilli</taxon>
        <taxon>Bacillales</taxon>
        <taxon>Gemellaceae</taxon>
        <taxon>Gemelliphila</taxon>
    </lineage>
</organism>
<feature type="domain" description="Acyltransferase 3" evidence="5">
    <location>
        <begin position="8"/>
        <end position="346"/>
    </location>
</feature>
<feature type="compositionally biased region" description="Low complexity" evidence="3">
    <location>
        <begin position="625"/>
        <end position="639"/>
    </location>
</feature>
<feature type="transmembrane region" description="Helical" evidence="4">
    <location>
        <begin position="261"/>
        <end position="280"/>
    </location>
</feature>
<dbReference type="GO" id="GO:0016746">
    <property type="term" value="F:acyltransferase activity"/>
    <property type="evidence" value="ECO:0007669"/>
    <property type="project" value="UniProtKB-KW"/>
</dbReference>
<reference evidence="6 7" key="1">
    <citation type="submission" date="2020-07" db="EMBL/GenBank/DDBJ databases">
        <title>MOT database genomes.</title>
        <authorList>
            <person name="Joseph S."/>
            <person name="Aduse-Opoku J."/>
            <person name="Hashim A."/>
            <person name="Wade W."/>
            <person name="Curtis M."/>
        </authorList>
    </citation>
    <scope>NUCLEOTIDE SEQUENCE [LARGE SCALE GENOMIC DNA]</scope>
    <source>
        <strain evidence="6 7">CIP 106318</strain>
    </source>
</reference>
<feature type="transmembrane region" description="Helical" evidence="4">
    <location>
        <begin position="379"/>
        <end position="398"/>
    </location>
</feature>
<feature type="transmembrane region" description="Helical" evidence="4">
    <location>
        <begin position="171"/>
        <end position="193"/>
    </location>
</feature>
<name>A0ABX2T3Z1_9BACL</name>
<dbReference type="RefSeq" id="WP_179941733.1">
    <property type="nucleotide sequence ID" value="NZ_JACBYF010000019.1"/>
</dbReference>
<keyword evidence="4" id="KW-0812">Transmembrane</keyword>
<evidence type="ECO:0000256" key="2">
    <source>
        <dbReference type="ARBA" id="ARBA00007400"/>
    </source>
</evidence>
<comment type="caution">
    <text evidence="6">The sequence shown here is derived from an EMBL/GenBank/DDBJ whole genome shotgun (WGS) entry which is preliminary data.</text>
</comment>